<sequence>MMEGHFATRVKWHLLVALLVSGLCLGFFLIFCFDLEVTRSIRTIPRSLGLCSAVVPDYSTPASAYLVDPRSLAASPAGAPRRAQFSVLVGIPTRPQDFDTRHFLRLVYNPKQQPAVADVDVKFVMCNLTTEEQRVLVSLEILRFDDIIILDCAENMDNGKTYTYFSSLPRILPRRYNYVMKADADTYVVLENLARSLRRLPREDLYYGFVTPPCNNMKANQGYMSGMGYVLSWDVVEWISESDIPRADVVGPEDLIVGRWLDKGKKARNRYTEKPGMYDYEKADQGCRHPLIPHSVAIHRLKTREFWLEVLKYFKVTGPLHPSKLYHID</sequence>
<comment type="cofactor">
    <cofactor evidence="1 13">
        <name>Mn(2+)</name>
        <dbReference type="ChEBI" id="CHEBI:29035"/>
    </cofactor>
</comment>
<keyword evidence="15" id="KW-1185">Reference proteome</keyword>
<evidence type="ECO:0000256" key="5">
    <source>
        <dbReference type="ARBA" id="ARBA00022676"/>
    </source>
</evidence>
<keyword evidence="6" id="KW-0808">Transferase</keyword>
<comment type="caution">
    <text evidence="14">The sequence shown here is derived from an EMBL/GenBank/DDBJ whole genome shotgun (WGS) entry which is preliminary data.</text>
</comment>
<keyword evidence="5 13" id="KW-0328">Glycosyltransferase</keyword>
<evidence type="ECO:0000313" key="15">
    <source>
        <dbReference type="Proteomes" id="UP000652761"/>
    </source>
</evidence>
<organism evidence="14 15">
    <name type="scientific">Colocasia esculenta</name>
    <name type="common">Wild taro</name>
    <name type="synonym">Arum esculentum</name>
    <dbReference type="NCBI Taxonomy" id="4460"/>
    <lineage>
        <taxon>Eukaryota</taxon>
        <taxon>Viridiplantae</taxon>
        <taxon>Streptophyta</taxon>
        <taxon>Embryophyta</taxon>
        <taxon>Tracheophyta</taxon>
        <taxon>Spermatophyta</taxon>
        <taxon>Magnoliopsida</taxon>
        <taxon>Liliopsida</taxon>
        <taxon>Araceae</taxon>
        <taxon>Aroideae</taxon>
        <taxon>Colocasieae</taxon>
        <taxon>Colocasia</taxon>
    </lineage>
</organism>
<keyword evidence="8 13" id="KW-0735">Signal-anchor</keyword>
<dbReference type="Gene3D" id="3.90.550.50">
    <property type="match status" value="1"/>
</dbReference>
<evidence type="ECO:0000256" key="11">
    <source>
        <dbReference type="ARBA" id="ARBA00023136"/>
    </source>
</evidence>
<evidence type="ECO:0000256" key="2">
    <source>
        <dbReference type="ARBA" id="ARBA00004323"/>
    </source>
</evidence>
<reference evidence="14" key="1">
    <citation type="submission" date="2017-07" db="EMBL/GenBank/DDBJ databases">
        <title>Taro Niue Genome Assembly and Annotation.</title>
        <authorList>
            <person name="Atibalentja N."/>
            <person name="Keating K."/>
            <person name="Fields C.J."/>
        </authorList>
    </citation>
    <scope>NUCLEOTIDE SEQUENCE</scope>
    <source>
        <strain evidence="14">Niue_2</strain>
        <tissue evidence="14">Leaf</tissue>
    </source>
</reference>
<dbReference type="PANTHER" id="PTHR11214:SF322">
    <property type="entry name" value="HEXOSYLTRANSFERASE"/>
    <property type="match status" value="1"/>
</dbReference>
<keyword evidence="9 13" id="KW-1133">Transmembrane helix</keyword>
<dbReference type="Pfam" id="PF01762">
    <property type="entry name" value="Galactosyl_T"/>
    <property type="match status" value="1"/>
</dbReference>
<dbReference type="UniPathway" id="UPA00378"/>
<evidence type="ECO:0000256" key="6">
    <source>
        <dbReference type="ARBA" id="ARBA00022679"/>
    </source>
</evidence>
<comment type="pathway">
    <text evidence="3">Protein modification; protein glycosylation.</text>
</comment>
<keyword evidence="11 13" id="KW-0472">Membrane</keyword>
<evidence type="ECO:0000256" key="10">
    <source>
        <dbReference type="ARBA" id="ARBA00023034"/>
    </source>
</evidence>
<evidence type="ECO:0000256" key="12">
    <source>
        <dbReference type="ARBA" id="ARBA00023211"/>
    </source>
</evidence>
<dbReference type="Proteomes" id="UP000652761">
    <property type="component" value="Unassembled WGS sequence"/>
</dbReference>
<evidence type="ECO:0000256" key="4">
    <source>
        <dbReference type="ARBA" id="ARBA00008661"/>
    </source>
</evidence>
<proteinExistence type="inferred from homology"/>
<evidence type="ECO:0000256" key="8">
    <source>
        <dbReference type="ARBA" id="ARBA00022968"/>
    </source>
</evidence>
<keyword evidence="10 13" id="KW-0333">Golgi apparatus</keyword>
<accession>A0A843VSE2</accession>
<evidence type="ECO:0000256" key="9">
    <source>
        <dbReference type="ARBA" id="ARBA00022989"/>
    </source>
</evidence>
<keyword evidence="12 13" id="KW-0464">Manganese</keyword>
<gene>
    <name evidence="14" type="ORF">Taro_029860</name>
</gene>
<evidence type="ECO:0000256" key="13">
    <source>
        <dbReference type="RuleBase" id="RU363063"/>
    </source>
</evidence>
<protein>
    <recommendedName>
        <fullName evidence="13">Hexosyltransferase</fullName>
        <ecNumber evidence="13">2.4.1.-</ecNumber>
    </recommendedName>
</protein>
<name>A0A843VSE2_COLES</name>
<dbReference type="InterPro" id="IPR002659">
    <property type="entry name" value="Glyco_trans_31"/>
</dbReference>
<dbReference type="GO" id="GO:0016758">
    <property type="term" value="F:hexosyltransferase activity"/>
    <property type="evidence" value="ECO:0007669"/>
    <property type="project" value="InterPro"/>
</dbReference>
<evidence type="ECO:0000256" key="7">
    <source>
        <dbReference type="ARBA" id="ARBA00022692"/>
    </source>
</evidence>
<dbReference type="PANTHER" id="PTHR11214">
    <property type="entry name" value="BETA-1,3-N-ACETYLGLUCOSAMINYLTRANSFERASE"/>
    <property type="match status" value="1"/>
</dbReference>
<dbReference type="OrthoDB" id="2139606at2759"/>
<evidence type="ECO:0000256" key="3">
    <source>
        <dbReference type="ARBA" id="ARBA00004922"/>
    </source>
</evidence>
<dbReference type="GO" id="GO:0000139">
    <property type="term" value="C:Golgi membrane"/>
    <property type="evidence" value="ECO:0007669"/>
    <property type="project" value="UniProtKB-SubCell"/>
</dbReference>
<dbReference type="EMBL" id="NMUH01002011">
    <property type="protein sequence ID" value="MQL97177.1"/>
    <property type="molecule type" value="Genomic_DNA"/>
</dbReference>
<evidence type="ECO:0000313" key="14">
    <source>
        <dbReference type="EMBL" id="MQL97177.1"/>
    </source>
</evidence>
<feature type="transmembrane region" description="Helical" evidence="13">
    <location>
        <begin position="12"/>
        <end position="33"/>
    </location>
</feature>
<comment type="subcellular location">
    <subcellularLocation>
        <location evidence="2 13">Golgi apparatus membrane</location>
        <topology evidence="2 13">Single-pass type II membrane protein</topology>
    </subcellularLocation>
</comment>
<comment type="similarity">
    <text evidence="4 13">Belongs to the glycosyltransferase 31 family.</text>
</comment>
<dbReference type="EC" id="2.4.1.-" evidence="13"/>
<dbReference type="SMR" id="A0A843VSE2"/>
<dbReference type="AlphaFoldDB" id="A0A843VSE2"/>
<evidence type="ECO:0000256" key="1">
    <source>
        <dbReference type="ARBA" id="ARBA00001936"/>
    </source>
</evidence>
<keyword evidence="7 13" id="KW-0812">Transmembrane</keyword>